<accession>A0ABT2HV48</accession>
<evidence type="ECO:0000256" key="6">
    <source>
        <dbReference type="ARBA" id="ARBA00023049"/>
    </source>
</evidence>
<name>A0ABT2HV48_9MICO</name>
<comment type="cofactor">
    <cofactor evidence="7">
        <name>Zn(2+)</name>
        <dbReference type="ChEBI" id="CHEBI:29105"/>
    </cofactor>
    <text evidence="7">Binds 1 zinc ion.</text>
</comment>
<dbReference type="InterPro" id="IPR001567">
    <property type="entry name" value="Pept_M3A_M3B_dom"/>
</dbReference>
<proteinExistence type="inferred from homology"/>
<evidence type="ECO:0000256" key="1">
    <source>
        <dbReference type="ARBA" id="ARBA00006040"/>
    </source>
</evidence>
<keyword evidence="3 7" id="KW-0479">Metal-binding</keyword>
<comment type="similarity">
    <text evidence="1 7">Belongs to the peptidase M3 family.</text>
</comment>
<evidence type="ECO:0000256" key="5">
    <source>
        <dbReference type="ARBA" id="ARBA00022833"/>
    </source>
</evidence>
<dbReference type="SUPFAM" id="SSF55486">
    <property type="entry name" value="Metalloproteases ('zincins'), catalytic domain"/>
    <property type="match status" value="1"/>
</dbReference>
<keyword evidence="5 7" id="KW-0862">Zinc</keyword>
<dbReference type="CDD" id="cd06456">
    <property type="entry name" value="M3A_DCP"/>
    <property type="match status" value="1"/>
</dbReference>
<reference evidence="9 10" key="1">
    <citation type="submission" date="2022-04" db="EMBL/GenBank/DDBJ databases">
        <title>Human microbiome associated bacterial genomes.</title>
        <authorList>
            <person name="Sandstrom S."/>
            <person name="Salamzade R."/>
            <person name="Kalan L.R."/>
        </authorList>
    </citation>
    <scope>NUCLEOTIDE SEQUENCE [LARGE SCALE GENOMIC DNA]</scope>
    <source>
        <strain evidence="10">p3-SID1799</strain>
    </source>
</reference>
<gene>
    <name evidence="9" type="ORF">M3D15_02450</name>
</gene>
<organism evidence="9 10">
    <name type="scientific">Pseudoclavibacter albus</name>
    <dbReference type="NCBI Taxonomy" id="272241"/>
    <lineage>
        <taxon>Bacteria</taxon>
        <taxon>Bacillati</taxon>
        <taxon>Actinomycetota</taxon>
        <taxon>Actinomycetes</taxon>
        <taxon>Micrococcales</taxon>
        <taxon>Microbacteriaceae</taxon>
        <taxon>Pseudoclavibacter</taxon>
    </lineage>
</organism>
<comment type="caution">
    <text evidence="9">The sequence shown here is derived from an EMBL/GenBank/DDBJ whole genome shotgun (WGS) entry which is preliminary data.</text>
</comment>
<dbReference type="PANTHER" id="PTHR43660:SF1">
    <property type="entry name" value="DIPEPTIDYL CARBOXYPEPTIDASE"/>
    <property type="match status" value="1"/>
</dbReference>
<evidence type="ECO:0000256" key="4">
    <source>
        <dbReference type="ARBA" id="ARBA00022801"/>
    </source>
</evidence>
<evidence type="ECO:0000256" key="3">
    <source>
        <dbReference type="ARBA" id="ARBA00022723"/>
    </source>
</evidence>
<dbReference type="EMBL" id="JALXSQ010000005">
    <property type="protein sequence ID" value="MCT2042205.1"/>
    <property type="molecule type" value="Genomic_DNA"/>
</dbReference>
<feature type="domain" description="Peptidase M3A/M3B catalytic" evidence="8">
    <location>
        <begin position="236"/>
        <end position="690"/>
    </location>
</feature>
<dbReference type="Gene3D" id="3.40.390.10">
    <property type="entry name" value="Collagenase (Catalytic Domain)"/>
    <property type="match status" value="1"/>
</dbReference>
<evidence type="ECO:0000256" key="7">
    <source>
        <dbReference type="RuleBase" id="RU003435"/>
    </source>
</evidence>
<evidence type="ECO:0000259" key="8">
    <source>
        <dbReference type="Pfam" id="PF01432"/>
    </source>
</evidence>
<keyword evidence="10" id="KW-1185">Reference proteome</keyword>
<dbReference type="Proteomes" id="UP001525379">
    <property type="component" value="Unassembled WGS sequence"/>
</dbReference>
<dbReference type="Gene3D" id="1.10.1370.10">
    <property type="entry name" value="Neurolysin, domain 3"/>
    <property type="match status" value="1"/>
</dbReference>
<keyword evidence="4 7" id="KW-0378">Hydrolase</keyword>
<protein>
    <submittedName>
        <fullName evidence="9">M3 family metallopeptidase</fullName>
    </submittedName>
</protein>
<dbReference type="InterPro" id="IPR024079">
    <property type="entry name" value="MetalloPept_cat_dom_sf"/>
</dbReference>
<dbReference type="RefSeq" id="WP_260103818.1">
    <property type="nucleotide sequence ID" value="NZ_JALXSQ010000005.1"/>
</dbReference>
<dbReference type="InterPro" id="IPR024077">
    <property type="entry name" value="Neurolysin/TOP_dom2"/>
</dbReference>
<evidence type="ECO:0000256" key="2">
    <source>
        <dbReference type="ARBA" id="ARBA00022670"/>
    </source>
</evidence>
<keyword evidence="6 7" id="KW-0482">Metalloprotease</keyword>
<sequence length="693" mass="77144">MTDAMTLPATNPFASRSTLPFEMPPFDAIRDEHFRPALEAGFREERAEVEAIVSNPEPASFENTLVALERAGALLNRVSTVMNNLSGTDSDEFLDELESEYAPKFAAHSDAILQNTRLAERVQAVANDPSLAERSSEDQRLVTETLAAFRRAGAFLDEASKSRLSEINGRLSSLATSFEQHLLADTNDLALVVDSREELAGLSEADIEAARAVAKERGLDGKFVLTLVLPTSQPIMESLEHRPTRQRLFAASRARGSRGNEHDTRAIGLEMVKLRAERAEILGYASHADYVAEDAMAKSAKAITERLELLVAPAARNAAAEQERLQRFIDQEQAARGKESFTLEPWDFAYYAAKVRAHDYAVDAAALRPYFEAERVLKDGVFAGATALYGITFAERHDLPVYHEDVRVFEVSNEDGSPVGLFMLDLYTRDSKRGGAWMTDFVQQNRLENKPTVVVNVLNVPKPPKGMPTLLTFDETITMFHEFGHALHGLFGQVEYPSFGGTNVPRDFVEFPSQVNEMWMLWPELAAKYARHIETDEALPRETIEKVRAASLWGEGFSTSEYLAATVVDHAWHTLSRAEADAVTDVEAFERVALERAGLLNPVVPPRYSTPYFQHIFAGGYSAGYYSYIWAEVLDADTAEWFTKNGATRENGERFRREVLSVGGAKDPMEAFRSFMGRDADIQPLLKRRGLSA</sequence>
<dbReference type="Pfam" id="PF01432">
    <property type="entry name" value="Peptidase_M3"/>
    <property type="match status" value="1"/>
</dbReference>
<dbReference type="InterPro" id="IPR034005">
    <property type="entry name" value="M3A_DCP"/>
</dbReference>
<evidence type="ECO:0000313" key="9">
    <source>
        <dbReference type="EMBL" id="MCT2042205.1"/>
    </source>
</evidence>
<keyword evidence="2 7" id="KW-0645">Protease</keyword>
<evidence type="ECO:0000313" key="10">
    <source>
        <dbReference type="Proteomes" id="UP001525379"/>
    </source>
</evidence>
<dbReference type="InterPro" id="IPR045090">
    <property type="entry name" value="Pept_M3A_M3B"/>
</dbReference>
<dbReference type="PANTHER" id="PTHR43660">
    <property type="entry name" value="DIPEPTIDYL CARBOXYPEPTIDASE"/>
    <property type="match status" value="1"/>
</dbReference>